<evidence type="ECO:0000313" key="2">
    <source>
        <dbReference type="EMBL" id="PWK09047.1"/>
    </source>
</evidence>
<reference evidence="2 3" key="1">
    <citation type="submission" date="2018-05" db="EMBL/GenBank/DDBJ databases">
        <title>Genomic Encyclopedia of Type Strains, Phase IV (KMG-IV): sequencing the most valuable type-strain genomes for metagenomic binning, comparative biology and taxonomic classification.</title>
        <authorList>
            <person name="Goeker M."/>
        </authorList>
    </citation>
    <scope>NUCLEOTIDE SEQUENCE [LARGE SCALE GENOMIC DNA]</scope>
    <source>
        <strain evidence="2 3">DSM 18773</strain>
    </source>
</reference>
<accession>A0A316D5K7</accession>
<name>A0A316D5K7_9BACL</name>
<dbReference type="InterPro" id="IPR014197">
    <property type="entry name" value="Sporulation_prot_YunB"/>
</dbReference>
<dbReference type="Proteomes" id="UP000245634">
    <property type="component" value="Unassembled WGS sequence"/>
</dbReference>
<evidence type="ECO:0000313" key="3">
    <source>
        <dbReference type="Proteomes" id="UP000245634"/>
    </source>
</evidence>
<dbReference type="EMBL" id="QGGL01000014">
    <property type="protein sequence ID" value="PWK09047.1"/>
    <property type="molecule type" value="Genomic_DNA"/>
</dbReference>
<proteinExistence type="predicted"/>
<comment type="caution">
    <text evidence="2">The sequence shown here is derived from an EMBL/GenBank/DDBJ whole genome shotgun (WGS) entry which is preliminary data.</text>
</comment>
<gene>
    <name evidence="2" type="ORF">C7459_114115</name>
</gene>
<dbReference type="AlphaFoldDB" id="A0A316D5K7"/>
<organism evidence="2 3">
    <name type="scientific">Tumebacillus permanentifrigoris</name>
    <dbReference type="NCBI Taxonomy" id="378543"/>
    <lineage>
        <taxon>Bacteria</taxon>
        <taxon>Bacillati</taxon>
        <taxon>Bacillota</taxon>
        <taxon>Bacilli</taxon>
        <taxon>Bacillales</taxon>
        <taxon>Alicyclobacillaceae</taxon>
        <taxon>Tumebacillus</taxon>
    </lineage>
</organism>
<dbReference type="RefSeq" id="WP_170119503.1">
    <property type="nucleotide sequence ID" value="NZ_QGGL01000014.1"/>
</dbReference>
<feature type="region of interest" description="Disordered" evidence="1">
    <location>
        <begin position="222"/>
        <end position="242"/>
    </location>
</feature>
<sequence length="242" mass="26838">MAMKVGRRKRLNWRLTLFLILVMIVFSTVQTVYYYETSMRPHLILAAEQYAKQHVVQTINDAISKKIADEANYNLLMNFREGPNGKISAGYFNMQEATRLQAKVTDYIQADIKQLKGDTISLPLGLVYESSILASIGPSIPVEIRPISMVKSEVGYETKEAGINQSVHVLYLDITVQETIVIPFSSKPSQIHTRVPIAYLVLVGDVPQMVFNAKGDAVGASTGGAMPPVQLPNLNEPEKQAE</sequence>
<dbReference type="Pfam" id="PF09560">
    <property type="entry name" value="Spore_YunB"/>
    <property type="match status" value="1"/>
</dbReference>
<keyword evidence="3" id="KW-1185">Reference proteome</keyword>
<protein>
    <submittedName>
        <fullName evidence="2">Sporulation protein YunB</fullName>
    </submittedName>
</protein>
<dbReference type="NCBIfam" id="TIGR02832">
    <property type="entry name" value="spo_yunB"/>
    <property type="match status" value="1"/>
</dbReference>
<dbReference type="PIRSF" id="PIRSF021383">
    <property type="entry name" value="YunB"/>
    <property type="match status" value="1"/>
</dbReference>
<evidence type="ECO:0000256" key="1">
    <source>
        <dbReference type="SAM" id="MobiDB-lite"/>
    </source>
</evidence>